<keyword evidence="2" id="KW-1185">Reference proteome</keyword>
<dbReference type="Proteomes" id="UP001145021">
    <property type="component" value="Unassembled WGS sequence"/>
</dbReference>
<evidence type="ECO:0000313" key="2">
    <source>
        <dbReference type="Proteomes" id="UP001145021"/>
    </source>
</evidence>
<protein>
    <submittedName>
        <fullName evidence="1">Uncharacterized protein</fullName>
    </submittedName>
</protein>
<dbReference type="AlphaFoldDB" id="A0A9W7XH18"/>
<organism evidence="1 2">
    <name type="scientific">Coemansia asiatica</name>
    <dbReference type="NCBI Taxonomy" id="1052880"/>
    <lineage>
        <taxon>Eukaryota</taxon>
        <taxon>Fungi</taxon>
        <taxon>Fungi incertae sedis</taxon>
        <taxon>Zoopagomycota</taxon>
        <taxon>Kickxellomycotina</taxon>
        <taxon>Kickxellomycetes</taxon>
        <taxon>Kickxellales</taxon>
        <taxon>Kickxellaceae</taxon>
        <taxon>Coemansia</taxon>
    </lineage>
</organism>
<comment type="caution">
    <text evidence="1">The sequence shown here is derived from an EMBL/GenBank/DDBJ whole genome shotgun (WGS) entry which is preliminary data.</text>
</comment>
<sequence length="122" mass="13405">MIEITDPPTPNAEKQASARVSQEQIKSLRAAVETLECEYTCLSRIREPLGLVGGYWNMDTEVIARIAAGSLSSAIRGITKMCFCFNNILASSSLPPSVSYDIALLVRRARTWVMVNAITPTR</sequence>
<gene>
    <name evidence="1" type="ORF">LPJ64_005523</name>
</gene>
<reference evidence="1" key="1">
    <citation type="submission" date="2022-07" db="EMBL/GenBank/DDBJ databases">
        <title>Phylogenomic reconstructions and comparative analyses of Kickxellomycotina fungi.</title>
        <authorList>
            <person name="Reynolds N.K."/>
            <person name="Stajich J.E."/>
            <person name="Barry K."/>
            <person name="Grigoriev I.V."/>
            <person name="Crous P."/>
            <person name="Smith M.E."/>
        </authorList>
    </citation>
    <scope>NUCLEOTIDE SEQUENCE</scope>
    <source>
        <strain evidence="1">NBRC 105413</strain>
    </source>
</reference>
<accession>A0A9W7XH18</accession>
<evidence type="ECO:0000313" key="1">
    <source>
        <dbReference type="EMBL" id="KAJ1642644.1"/>
    </source>
</evidence>
<dbReference type="EMBL" id="JANBOH010000362">
    <property type="protein sequence ID" value="KAJ1642644.1"/>
    <property type="molecule type" value="Genomic_DNA"/>
</dbReference>
<name>A0A9W7XH18_9FUNG</name>
<proteinExistence type="predicted"/>